<accession>A0A1T4P5V5</accession>
<gene>
    <name evidence="10" type="ORF">SAMN02745118_02060</name>
</gene>
<evidence type="ECO:0000256" key="7">
    <source>
        <dbReference type="ARBA" id="ARBA00022840"/>
    </source>
</evidence>
<keyword evidence="5" id="KW-0547">Nucleotide-binding</keyword>
<keyword evidence="4" id="KW-0808">Transferase</keyword>
<dbReference type="AlphaFoldDB" id="A0A1T4P5V5"/>
<dbReference type="GO" id="GO:0005524">
    <property type="term" value="F:ATP binding"/>
    <property type="evidence" value="ECO:0007669"/>
    <property type="project" value="UniProtKB-KW"/>
</dbReference>
<sequence length="162" mass="18500">MEAVYLSLGSNLGDREEYLKEAISKLGQHIQIKVDTVSSVYKTEPVGYTNQDEFLNLVVKIKTSLSPMELLNHIQEVEKNLDRVRDIRWGPRTIDIDIILFGKNKVNSQRLTIPHPRFHERAFVLVPLAELTDDVLYQGKTANQLLDQLTKDKGVKKYPVGV</sequence>
<dbReference type="InterPro" id="IPR000550">
    <property type="entry name" value="Hppk"/>
</dbReference>
<reference evidence="11" key="1">
    <citation type="submission" date="2017-02" db="EMBL/GenBank/DDBJ databases">
        <authorList>
            <person name="Varghese N."/>
            <person name="Submissions S."/>
        </authorList>
    </citation>
    <scope>NUCLEOTIDE SEQUENCE [LARGE SCALE GENOMIC DNA]</scope>
    <source>
        <strain evidence="11">ATCC BAA-73</strain>
    </source>
</reference>
<dbReference type="PROSITE" id="PS00794">
    <property type="entry name" value="HPPK"/>
    <property type="match status" value="1"/>
</dbReference>
<proteinExistence type="predicted"/>
<dbReference type="EC" id="2.7.6.3" evidence="3"/>
<dbReference type="OrthoDB" id="9808041at2"/>
<dbReference type="Proteomes" id="UP000190625">
    <property type="component" value="Unassembled WGS sequence"/>
</dbReference>
<dbReference type="GO" id="GO:0003848">
    <property type="term" value="F:2-amino-4-hydroxy-6-hydroxymethyldihydropteridine diphosphokinase activity"/>
    <property type="evidence" value="ECO:0007669"/>
    <property type="project" value="UniProtKB-EC"/>
</dbReference>
<dbReference type="EMBL" id="FUWM01000017">
    <property type="protein sequence ID" value="SJZ86626.1"/>
    <property type="molecule type" value="Genomic_DNA"/>
</dbReference>
<evidence type="ECO:0000256" key="2">
    <source>
        <dbReference type="ARBA" id="ARBA00005051"/>
    </source>
</evidence>
<keyword evidence="8" id="KW-0289">Folate biosynthesis</keyword>
<evidence type="ECO:0000256" key="4">
    <source>
        <dbReference type="ARBA" id="ARBA00022679"/>
    </source>
</evidence>
<evidence type="ECO:0000256" key="6">
    <source>
        <dbReference type="ARBA" id="ARBA00022777"/>
    </source>
</evidence>
<dbReference type="NCBIfam" id="TIGR01498">
    <property type="entry name" value="folK"/>
    <property type="match status" value="1"/>
</dbReference>
<evidence type="ECO:0000256" key="3">
    <source>
        <dbReference type="ARBA" id="ARBA00013253"/>
    </source>
</evidence>
<dbReference type="Gene3D" id="3.30.70.560">
    <property type="entry name" value="7,8-Dihydro-6-hydroxymethylpterin-pyrophosphokinase HPPK"/>
    <property type="match status" value="1"/>
</dbReference>
<dbReference type="SUPFAM" id="SSF55083">
    <property type="entry name" value="6-hydroxymethyl-7,8-dihydropterin pyrophosphokinase, HPPK"/>
    <property type="match status" value="1"/>
</dbReference>
<dbReference type="CDD" id="cd00483">
    <property type="entry name" value="HPPK"/>
    <property type="match status" value="1"/>
</dbReference>
<dbReference type="PANTHER" id="PTHR43071">
    <property type="entry name" value="2-AMINO-4-HYDROXY-6-HYDROXYMETHYLDIHYDROPTERIDINE PYROPHOSPHOKINASE"/>
    <property type="match status" value="1"/>
</dbReference>
<comment type="catalytic activity">
    <reaction evidence="1">
        <text>6-hydroxymethyl-7,8-dihydropterin + ATP = (7,8-dihydropterin-6-yl)methyl diphosphate + AMP + H(+)</text>
        <dbReference type="Rhea" id="RHEA:11412"/>
        <dbReference type="ChEBI" id="CHEBI:15378"/>
        <dbReference type="ChEBI" id="CHEBI:30616"/>
        <dbReference type="ChEBI" id="CHEBI:44841"/>
        <dbReference type="ChEBI" id="CHEBI:72950"/>
        <dbReference type="ChEBI" id="CHEBI:456215"/>
        <dbReference type="EC" id="2.7.6.3"/>
    </reaction>
</comment>
<evidence type="ECO:0000313" key="11">
    <source>
        <dbReference type="Proteomes" id="UP000190625"/>
    </source>
</evidence>
<evidence type="ECO:0000256" key="5">
    <source>
        <dbReference type="ARBA" id="ARBA00022741"/>
    </source>
</evidence>
<evidence type="ECO:0000313" key="10">
    <source>
        <dbReference type="EMBL" id="SJZ86626.1"/>
    </source>
</evidence>
<evidence type="ECO:0000259" key="9">
    <source>
        <dbReference type="PROSITE" id="PS00794"/>
    </source>
</evidence>
<keyword evidence="7" id="KW-0067">ATP-binding</keyword>
<dbReference type="GO" id="GO:0016301">
    <property type="term" value="F:kinase activity"/>
    <property type="evidence" value="ECO:0007669"/>
    <property type="project" value="UniProtKB-KW"/>
</dbReference>
<dbReference type="InterPro" id="IPR035907">
    <property type="entry name" value="Hppk_sf"/>
</dbReference>
<dbReference type="UniPathway" id="UPA00077">
    <property type="reaction ID" value="UER00155"/>
</dbReference>
<keyword evidence="6 10" id="KW-0418">Kinase</keyword>
<dbReference type="PANTHER" id="PTHR43071:SF1">
    <property type="entry name" value="2-AMINO-4-HYDROXY-6-HYDROXYMETHYLDIHYDROPTERIDINE PYROPHOSPHOKINASE"/>
    <property type="match status" value="1"/>
</dbReference>
<protein>
    <recommendedName>
        <fullName evidence="3">2-amino-4-hydroxy-6-hydroxymethyldihydropteridine diphosphokinase</fullName>
        <ecNumber evidence="3">2.7.6.3</ecNumber>
    </recommendedName>
</protein>
<dbReference type="STRING" id="142842.SAMN02745118_02060"/>
<dbReference type="GO" id="GO:0046656">
    <property type="term" value="P:folic acid biosynthetic process"/>
    <property type="evidence" value="ECO:0007669"/>
    <property type="project" value="UniProtKB-KW"/>
</dbReference>
<keyword evidence="11" id="KW-1185">Reference proteome</keyword>
<name>A0A1T4P5V5_9FIRM</name>
<comment type="pathway">
    <text evidence="2">Cofactor biosynthesis; tetrahydrofolate biosynthesis; 2-amino-4-hydroxy-6-hydroxymethyl-7,8-dihydropteridine diphosphate from 7,8-dihydroneopterin triphosphate: step 4/4.</text>
</comment>
<feature type="domain" description="7,8-dihydro-6-hydroxymethylpterin-pyrophosphokinase" evidence="9">
    <location>
        <begin position="88"/>
        <end position="99"/>
    </location>
</feature>
<organism evidence="10 11">
    <name type="scientific">Selenihalanaerobacter shriftii</name>
    <dbReference type="NCBI Taxonomy" id="142842"/>
    <lineage>
        <taxon>Bacteria</taxon>
        <taxon>Bacillati</taxon>
        <taxon>Bacillota</taxon>
        <taxon>Clostridia</taxon>
        <taxon>Halanaerobiales</taxon>
        <taxon>Halobacteroidaceae</taxon>
        <taxon>Selenihalanaerobacter</taxon>
    </lineage>
</organism>
<dbReference type="Pfam" id="PF01288">
    <property type="entry name" value="HPPK"/>
    <property type="match status" value="1"/>
</dbReference>
<evidence type="ECO:0000256" key="1">
    <source>
        <dbReference type="ARBA" id="ARBA00000198"/>
    </source>
</evidence>
<dbReference type="GO" id="GO:0046654">
    <property type="term" value="P:tetrahydrofolate biosynthetic process"/>
    <property type="evidence" value="ECO:0007669"/>
    <property type="project" value="UniProtKB-UniPathway"/>
</dbReference>
<evidence type="ECO:0000256" key="8">
    <source>
        <dbReference type="ARBA" id="ARBA00022909"/>
    </source>
</evidence>